<dbReference type="Gene3D" id="2.60.40.10">
    <property type="entry name" value="Immunoglobulins"/>
    <property type="match status" value="1"/>
</dbReference>
<dbReference type="PROSITE" id="PS50088">
    <property type="entry name" value="ANK_REPEAT"/>
    <property type="match status" value="2"/>
</dbReference>
<feature type="compositionally biased region" description="Polar residues" evidence="5">
    <location>
        <begin position="318"/>
        <end position="338"/>
    </location>
</feature>
<feature type="compositionally biased region" description="Basic and acidic residues" evidence="5">
    <location>
        <begin position="377"/>
        <end position="388"/>
    </location>
</feature>
<dbReference type="Pfam" id="PF03859">
    <property type="entry name" value="CG-1"/>
    <property type="match status" value="1"/>
</dbReference>
<protein>
    <submittedName>
        <fullName evidence="7">Ankyrin repeat and protein kinase domain-containing protein 1</fullName>
    </submittedName>
</protein>
<feature type="compositionally biased region" description="Polar residues" evidence="5">
    <location>
        <begin position="810"/>
        <end position="839"/>
    </location>
</feature>
<accession>A0A2R5GB56</accession>
<dbReference type="GO" id="GO:0016301">
    <property type="term" value="F:kinase activity"/>
    <property type="evidence" value="ECO:0007669"/>
    <property type="project" value="UniProtKB-KW"/>
</dbReference>
<feature type="region of interest" description="Disordered" evidence="5">
    <location>
        <begin position="1101"/>
        <end position="1154"/>
    </location>
</feature>
<dbReference type="PROSITE" id="PS51437">
    <property type="entry name" value="CG_1"/>
    <property type="match status" value="1"/>
</dbReference>
<feature type="region of interest" description="Disordered" evidence="5">
    <location>
        <begin position="282"/>
        <end position="364"/>
    </location>
</feature>
<keyword evidence="3" id="KW-0539">Nucleus</keyword>
<evidence type="ECO:0000259" key="6">
    <source>
        <dbReference type="PROSITE" id="PS51437"/>
    </source>
</evidence>
<feature type="region of interest" description="Disordered" evidence="5">
    <location>
        <begin position="568"/>
        <end position="626"/>
    </location>
</feature>
<dbReference type="Gene3D" id="1.25.40.20">
    <property type="entry name" value="Ankyrin repeat-containing domain"/>
    <property type="match status" value="1"/>
</dbReference>
<gene>
    <name evidence="7" type="ORF">FCC1311_044502</name>
</gene>
<dbReference type="PANTHER" id="PTHR23335">
    <property type="entry name" value="CALMODULIN-BINDING TRANSCRIPTION ACTIVATOR CAMTA"/>
    <property type="match status" value="1"/>
</dbReference>
<dbReference type="GO" id="GO:0003690">
    <property type="term" value="F:double-stranded DNA binding"/>
    <property type="evidence" value="ECO:0007669"/>
    <property type="project" value="TreeGrafter"/>
</dbReference>
<dbReference type="PROSITE" id="PS50096">
    <property type="entry name" value="IQ"/>
    <property type="match status" value="2"/>
</dbReference>
<sequence length="1154" mass="124822">MQNHHQNVRGLHGGMPYYGHVGMAPAAAAAQGYMAPHPGYGMGVPYHPQQAQQMHMMHAHGYVPHPHHVHAQQAWAASNAAASAAAAASASKSKKRGSGARKNSPATKKNGNNANDRSAGSAKGIVTSKVELRFIVEAAKRRYLDAHAVLFLLEMGAKGDIQPLQKVQRRPPSGSIFLYDRSRTPQFRVDGYEYVKKKGNAAAVREDHVKLKYAHEERIYACHVHSQERESMHRRSYWDLKNRNNLILVHYWDSAVGAHETHPMDCICIGCTLEIEEKGPTSARAAPAVVQSSASAKTSTTHHTHETDAASATDKHALSQTSGSASRPPASQTSSRPSALQPAVQGLSGTHRDDDPLGDLHDDDDFETLKLDDLKDDPQLLPHHHDEPSDLSGSVSFVKPEPELYPLSEAESAAQTRDDDEAVHDFLHDLNAFDMGMPRSPEVVSLVDVSSLEVQDLAPDVASVNGGTKMLISLAKIGGEPFSKSMLSVAVENVDVIFGDSSVVKGFMMANGVVRCKTPSIRRNTRVLVQVAINGMTIAPRGGSPPLCVHFCLYDRLEVAAPPPLSNLRTRLSATSNASPAGTPTSHNSAPRSLLKRKRSRKLLSPVPGASCSEGEDGDDPDMDELNDEELTELSESLLERVVKVLVDLCSEENDLLGELDALDDSGFNLLHYAVAFGHVKLVKLLLNHGADPNKVTSTGDAPLHLAAEVADMDVVGALLHAGSDTSLRDASGQTPGDLAEMHGVPELIHLLRNEGAVAPTGSPDDGGQNPKESLEDKQQKMLRKALASMSLKDRCALSLGVRDGDVASVTGSGSEPSHSRTSSFAGPSPDANPSTSGGASPGAKSVGLGAMAASSSSSFSSASLSSMAAANRDGGEARTALTPIKSESLEHPRESAKVKQIVSEQEPNLVAVMSSLNDEERQELEVEARIIQSNIRRWLLRRSVQATRKVQTETKGFRKEKEKEKGKLDIEEKATKVQAVSKGFLARKEYRQARQDVIQVQAATRCLLARKNFHAWRRQLSATLVIQRSIRERRRRIHEQESADHQDTLAGHQLDTSADHHMEASAEHHMEAPADYHMEASIDNHMEASAEHIVKTPAEHHDDSLMESADHPGALGETTSYEYGSLMGPADHQSNQLMEPATFEDNVMESAEP</sequence>
<dbReference type="SMART" id="SM01076">
    <property type="entry name" value="CG-1"/>
    <property type="match status" value="1"/>
</dbReference>
<dbReference type="SMART" id="SM00248">
    <property type="entry name" value="ANK"/>
    <property type="match status" value="3"/>
</dbReference>
<dbReference type="Proteomes" id="UP000241890">
    <property type="component" value="Unassembled WGS sequence"/>
</dbReference>
<comment type="subcellular location">
    <subcellularLocation>
        <location evidence="1">Nucleus</location>
    </subcellularLocation>
</comment>
<dbReference type="InterPro" id="IPR005559">
    <property type="entry name" value="CG-1_dom"/>
</dbReference>
<feature type="compositionally biased region" description="Low complexity" evidence="5">
    <location>
        <begin position="282"/>
        <end position="301"/>
    </location>
</feature>
<dbReference type="InterPro" id="IPR000048">
    <property type="entry name" value="IQ_motif_EF-hand-BS"/>
</dbReference>
<evidence type="ECO:0000256" key="3">
    <source>
        <dbReference type="ARBA" id="ARBA00023242"/>
    </source>
</evidence>
<feature type="compositionally biased region" description="Basic and acidic residues" evidence="5">
    <location>
        <begin position="303"/>
        <end position="317"/>
    </location>
</feature>
<feature type="region of interest" description="Disordered" evidence="5">
    <location>
        <begin position="86"/>
        <end position="120"/>
    </location>
</feature>
<dbReference type="InParanoid" id="A0A2R5GB56"/>
<feature type="compositionally biased region" description="Polar residues" evidence="5">
    <location>
        <begin position="568"/>
        <end position="591"/>
    </location>
</feature>
<proteinExistence type="predicted"/>
<keyword evidence="2" id="KW-0804">Transcription</keyword>
<dbReference type="SMART" id="SM00015">
    <property type="entry name" value="IQ"/>
    <property type="match status" value="3"/>
</dbReference>
<feature type="region of interest" description="Disordered" evidence="5">
    <location>
        <begin position="757"/>
        <end position="780"/>
    </location>
</feature>
<dbReference type="PANTHER" id="PTHR23335:SF1">
    <property type="entry name" value="CALMODULIN-BINDING TRANSCRIPTION ACTIVATOR, ISOFORM F"/>
    <property type="match status" value="1"/>
</dbReference>
<keyword evidence="7" id="KW-0808">Transferase</keyword>
<organism evidence="7 8">
    <name type="scientific">Hondaea fermentalgiana</name>
    <dbReference type="NCBI Taxonomy" id="2315210"/>
    <lineage>
        <taxon>Eukaryota</taxon>
        <taxon>Sar</taxon>
        <taxon>Stramenopiles</taxon>
        <taxon>Bigyra</taxon>
        <taxon>Labyrinthulomycetes</taxon>
        <taxon>Thraustochytrida</taxon>
        <taxon>Thraustochytriidae</taxon>
        <taxon>Hondaea</taxon>
    </lineage>
</organism>
<dbReference type="GO" id="GO:0003712">
    <property type="term" value="F:transcription coregulator activity"/>
    <property type="evidence" value="ECO:0007669"/>
    <property type="project" value="TreeGrafter"/>
</dbReference>
<dbReference type="Gene3D" id="1.20.5.190">
    <property type="match status" value="1"/>
</dbReference>
<feature type="repeat" description="ANK" evidence="4">
    <location>
        <begin position="666"/>
        <end position="698"/>
    </location>
</feature>
<keyword evidence="8" id="KW-1185">Reference proteome</keyword>
<dbReference type="SUPFAM" id="SSF48403">
    <property type="entry name" value="Ankyrin repeat"/>
    <property type="match status" value="1"/>
</dbReference>
<evidence type="ECO:0000256" key="5">
    <source>
        <dbReference type="SAM" id="MobiDB-lite"/>
    </source>
</evidence>
<dbReference type="PROSITE" id="PS50297">
    <property type="entry name" value="ANK_REP_REGION"/>
    <property type="match status" value="2"/>
</dbReference>
<keyword evidence="7" id="KW-0418">Kinase</keyword>
<dbReference type="GO" id="GO:0005634">
    <property type="term" value="C:nucleus"/>
    <property type="evidence" value="ECO:0007669"/>
    <property type="project" value="UniProtKB-SubCell"/>
</dbReference>
<evidence type="ECO:0000256" key="1">
    <source>
        <dbReference type="ARBA" id="ARBA00004123"/>
    </source>
</evidence>
<dbReference type="InterPro" id="IPR036770">
    <property type="entry name" value="Ankyrin_rpt-contain_sf"/>
</dbReference>
<dbReference type="InterPro" id="IPR002110">
    <property type="entry name" value="Ankyrin_rpt"/>
</dbReference>
<feature type="repeat" description="ANK" evidence="4">
    <location>
        <begin position="699"/>
        <end position="731"/>
    </location>
</feature>
<evidence type="ECO:0000313" key="7">
    <source>
        <dbReference type="EMBL" id="GBG28227.1"/>
    </source>
</evidence>
<dbReference type="AlphaFoldDB" id="A0A2R5GB56"/>
<dbReference type="InterPro" id="IPR013783">
    <property type="entry name" value="Ig-like_fold"/>
</dbReference>
<feature type="compositionally biased region" description="Polar residues" evidence="5">
    <location>
        <begin position="105"/>
        <end position="118"/>
    </location>
</feature>
<feature type="compositionally biased region" description="Acidic residues" evidence="5">
    <location>
        <begin position="614"/>
        <end position="626"/>
    </location>
</feature>
<reference evidence="7 8" key="1">
    <citation type="submission" date="2017-12" db="EMBL/GenBank/DDBJ databases">
        <title>Sequencing, de novo assembly and annotation of complete genome of a new Thraustochytrid species, strain FCC1311.</title>
        <authorList>
            <person name="Sedici K."/>
            <person name="Godart F."/>
            <person name="Aiese Cigliano R."/>
            <person name="Sanseverino W."/>
            <person name="Barakat M."/>
            <person name="Ortet P."/>
            <person name="Marechal E."/>
            <person name="Cagnac O."/>
            <person name="Amato A."/>
        </authorList>
    </citation>
    <scope>NUCLEOTIDE SEQUENCE [LARGE SCALE GENOMIC DNA]</scope>
</reference>
<feature type="region of interest" description="Disordered" evidence="5">
    <location>
        <begin position="377"/>
        <end position="398"/>
    </location>
</feature>
<evidence type="ECO:0000313" key="8">
    <source>
        <dbReference type="Proteomes" id="UP000241890"/>
    </source>
</evidence>
<dbReference type="Pfam" id="PF00612">
    <property type="entry name" value="IQ"/>
    <property type="match status" value="1"/>
</dbReference>
<evidence type="ECO:0000256" key="2">
    <source>
        <dbReference type="ARBA" id="ARBA00023163"/>
    </source>
</evidence>
<feature type="compositionally biased region" description="Basic and acidic residues" evidence="5">
    <location>
        <begin position="350"/>
        <end position="360"/>
    </location>
</feature>
<dbReference type="Pfam" id="PF12796">
    <property type="entry name" value="Ank_2"/>
    <property type="match status" value="1"/>
</dbReference>
<name>A0A2R5GB56_9STRA</name>
<comment type="caution">
    <text evidence="7">The sequence shown here is derived from an EMBL/GenBank/DDBJ whole genome shotgun (WGS) entry which is preliminary data.</text>
</comment>
<feature type="region of interest" description="Disordered" evidence="5">
    <location>
        <begin position="808"/>
        <end position="844"/>
    </location>
</feature>
<dbReference type="OrthoDB" id="407555at2759"/>
<dbReference type="GO" id="GO:0006357">
    <property type="term" value="P:regulation of transcription by RNA polymerase II"/>
    <property type="evidence" value="ECO:0007669"/>
    <property type="project" value="TreeGrafter"/>
</dbReference>
<keyword evidence="4" id="KW-0040">ANK repeat</keyword>
<dbReference type="EMBL" id="BEYU01000040">
    <property type="protein sequence ID" value="GBG28227.1"/>
    <property type="molecule type" value="Genomic_DNA"/>
</dbReference>
<feature type="compositionally biased region" description="Basic and acidic residues" evidence="5">
    <location>
        <begin position="1101"/>
        <end position="1111"/>
    </location>
</feature>
<evidence type="ECO:0000256" key="4">
    <source>
        <dbReference type="PROSITE-ProRule" id="PRU00023"/>
    </source>
</evidence>
<feature type="domain" description="CG-1" evidence="6">
    <location>
        <begin position="132"/>
        <end position="260"/>
    </location>
</feature>